<comment type="caution">
    <text evidence="2">The sequence shown here is derived from an EMBL/GenBank/DDBJ whole genome shotgun (WGS) entry which is preliminary data.</text>
</comment>
<sequence length="195" mass="22717">MRIKNLNQFFALFLLMLSSLPVWAFQSEKLVTDARSQIWKTLYYDPAYTQLKYPMGDVPLVKGVCTDVVIRALRHQGIDLQQRIHEDMKANFKRYPQKWGLKGTDKNIDHRRVPNIMTYFQRQGYQANDQKYQAGDIVTWDLGKGLVHIGIVSDKTALISKTPLIIHNIGYGTRENDILYEYKITGHYRIPNNVK</sequence>
<accession>A0A4Q7AC11</accession>
<keyword evidence="3" id="KW-1185">Reference proteome</keyword>
<evidence type="ECO:0000313" key="2">
    <source>
        <dbReference type="EMBL" id="RZG43135.1"/>
    </source>
</evidence>
<organism evidence="2 3">
    <name type="scientific">Acinetobacter wuhouensis</name>
    <dbReference type="NCBI Taxonomy" id="1879050"/>
    <lineage>
        <taxon>Bacteria</taxon>
        <taxon>Pseudomonadati</taxon>
        <taxon>Pseudomonadota</taxon>
        <taxon>Gammaproteobacteria</taxon>
        <taxon>Moraxellales</taxon>
        <taxon>Moraxellaceae</taxon>
        <taxon>Acinetobacter</taxon>
    </lineage>
</organism>
<dbReference type="Pfam" id="PF06940">
    <property type="entry name" value="DUF1287"/>
    <property type="match status" value="1"/>
</dbReference>
<keyword evidence="1" id="KW-0732">Signal</keyword>
<dbReference type="RefSeq" id="WP_130168982.1">
    <property type="nucleotide sequence ID" value="NZ_SGSQ01000040.1"/>
</dbReference>
<dbReference type="Proteomes" id="UP000293863">
    <property type="component" value="Unassembled WGS sequence"/>
</dbReference>
<dbReference type="InterPro" id="IPR009706">
    <property type="entry name" value="DUF1287"/>
</dbReference>
<dbReference type="AlphaFoldDB" id="A0A4Q7AC11"/>
<feature type="signal peptide" evidence="1">
    <location>
        <begin position="1"/>
        <end position="24"/>
    </location>
</feature>
<evidence type="ECO:0000313" key="3">
    <source>
        <dbReference type="Proteomes" id="UP000293863"/>
    </source>
</evidence>
<name>A0A4Q7AC11_9GAMM</name>
<evidence type="ECO:0000256" key="1">
    <source>
        <dbReference type="SAM" id="SignalP"/>
    </source>
</evidence>
<proteinExistence type="predicted"/>
<gene>
    <name evidence="2" type="ORF">EXU28_17975</name>
</gene>
<dbReference type="EMBL" id="SGSQ01000040">
    <property type="protein sequence ID" value="RZG43135.1"/>
    <property type="molecule type" value="Genomic_DNA"/>
</dbReference>
<dbReference type="PIRSF" id="PIRSF011444">
    <property type="entry name" value="DUF1287"/>
    <property type="match status" value="1"/>
</dbReference>
<protein>
    <submittedName>
        <fullName evidence="2">DUF1287 domain-containing protein</fullName>
    </submittedName>
</protein>
<feature type="chain" id="PRO_5020903599" evidence="1">
    <location>
        <begin position="25"/>
        <end position="195"/>
    </location>
</feature>
<reference evidence="2 3" key="1">
    <citation type="submission" date="2019-02" db="EMBL/GenBank/DDBJ databases">
        <title>The Batch Genome Submission of Acinetobacter spp. strains.</title>
        <authorList>
            <person name="Qin J."/>
            <person name="Hu Y."/>
            <person name="Ye H."/>
            <person name="Wei L."/>
            <person name="Feng Y."/>
            <person name="Zong Z."/>
        </authorList>
    </citation>
    <scope>NUCLEOTIDE SEQUENCE [LARGE SCALE GENOMIC DNA]</scope>
    <source>
        <strain evidence="2 3">WCHAW060049</strain>
    </source>
</reference>